<dbReference type="EMBL" id="KN818226">
    <property type="protein sequence ID" value="KIL69166.1"/>
    <property type="molecule type" value="Genomic_DNA"/>
</dbReference>
<feature type="compositionally biased region" description="Polar residues" evidence="7">
    <location>
        <begin position="538"/>
        <end position="547"/>
    </location>
</feature>
<proteinExistence type="predicted"/>
<evidence type="ECO:0000256" key="4">
    <source>
        <dbReference type="ARBA" id="ARBA00023054"/>
    </source>
</evidence>
<dbReference type="PANTHER" id="PTHR43941">
    <property type="entry name" value="STRUCTURAL MAINTENANCE OF CHROMOSOMES PROTEIN 2"/>
    <property type="match status" value="1"/>
</dbReference>
<dbReference type="GO" id="GO:0000793">
    <property type="term" value="C:condensed chromosome"/>
    <property type="evidence" value="ECO:0007669"/>
    <property type="project" value="TreeGrafter"/>
</dbReference>
<dbReference type="GO" id="GO:0003682">
    <property type="term" value="F:chromatin binding"/>
    <property type="evidence" value="ECO:0007669"/>
    <property type="project" value="TreeGrafter"/>
</dbReference>
<name>A0A0C2XI71_AMAMK</name>
<dbReference type="OrthoDB" id="2020852at2759"/>
<keyword evidence="2" id="KW-0963">Cytoplasm</keyword>
<feature type="compositionally biased region" description="Low complexity" evidence="7">
    <location>
        <begin position="89"/>
        <end position="101"/>
    </location>
</feature>
<gene>
    <name evidence="9" type="ORF">M378DRAFT_70128</name>
</gene>
<keyword evidence="3" id="KW-0597">Phosphoprotein</keyword>
<feature type="compositionally biased region" description="Pro residues" evidence="7">
    <location>
        <begin position="380"/>
        <end position="391"/>
    </location>
</feature>
<comment type="subcellular location">
    <subcellularLocation>
        <location evidence="1">Cytoplasm</location>
        <location evidence="1">Cytoskeleton</location>
        <location evidence="1">Microtubule organizing center</location>
    </subcellularLocation>
</comment>
<evidence type="ECO:0000313" key="9">
    <source>
        <dbReference type="EMBL" id="KIL69166.1"/>
    </source>
</evidence>
<evidence type="ECO:0000256" key="1">
    <source>
        <dbReference type="ARBA" id="ARBA00004267"/>
    </source>
</evidence>
<feature type="compositionally biased region" description="Basic and acidic residues" evidence="7">
    <location>
        <begin position="284"/>
        <end position="297"/>
    </location>
</feature>
<dbReference type="GO" id="GO:0007076">
    <property type="term" value="P:mitotic chromosome condensation"/>
    <property type="evidence" value="ECO:0007669"/>
    <property type="project" value="TreeGrafter"/>
</dbReference>
<keyword evidence="10" id="KW-1185">Reference proteome</keyword>
<feature type="coiled-coil region" evidence="6">
    <location>
        <begin position="603"/>
        <end position="637"/>
    </location>
</feature>
<keyword evidence="5" id="KW-0206">Cytoskeleton</keyword>
<feature type="domain" description="Pericentrin/AKAP-450 centrosomal targeting" evidence="8">
    <location>
        <begin position="1592"/>
        <end position="1660"/>
    </location>
</feature>
<evidence type="ECO:0000256" key="5">
    <source>
        <dbReference type="ARBA" id="ARBA00023212"/>
    </source>
</evidence>
<dbReference type="GO" id="GO:0005815">
    <property type="term" value="C:microtubule organizing center"/>
    <property type="evidence" value="ECO:0007669"/>
    <property type="project" value="UniProtKB-SubCell"/>
</dbReference>
<feature type="region of interest" description="Disordered" evidence="7">
    <location>
        <begin position="217"/>
        <end position="305"/>
    </location>
</feature>
<reference evidence="9 10" key="1">
    <citation type="submission" date="2014-04" db="EMBL/GenBank/DDBJ databases">
        <title>Evolutionary Origins and Diversification of the Mycorrhizal Mutualists.</title>
        <authorList>
            <consortium name="DOE Joint Genome Institute"/>
            <consortium name="Mycorrhizal Genomics Consortium"/>
            <person name="Kohler A."/>
            <person name="Kuo A."/>
            <person name="Nagy L.G."/>
            <person name="Floudas D."/>
            <person name="Copeland A."/>
            <person name="Barry K.W."/>
            <person name="Cichocki N."/>
            <person name="Veneault-Fourrey C."/>
            <person name="LaButti K."/>
            <person name="Lindquist E.A."/>
            <person name="Lipzen A."/>
            <person name="Lundell T."/>
            <person name="Morin E."/>
            <person name="Murat C."/>
            <person name="Riley R."/>
            <person name="Ohm R."/>
            <person name="Sun H."/>
            <person name="Tunlid A."/>
            <person name="Henrissat B."/>
            <person name="Grigoriev I.V."/>
            <person name="Hibbett D.S."/>
            <person name="Martin F."/>
        </authorList>
    </citation>
    <scope>NUCLEOTIDE SEQUENCE [LARGE SCALE GENOMIC DNA]</scope>
    <source>
        <strain evidence="9 10">Koide BX008</strain>
    </source>
</reference>
<dbReference type="PANTHER" id="PTHR43941:SF1">
    <property type="entry name" value="STRUCTURAL MAINTENANCE OF CHROMOSOMES PROTEIN 2"/>
    <property type="match status" value="1"/>
</dbReference>
<feature type="region of interest" description="Disordered" evidence="7">
    <location>
        <begin position="322"/>
        <end position="429"/>
    </location>
</feature>
<dbReference type="InterPro" id="IPR019528">
    <property type="entry name" value="PACT_domain"/>
</dbReference>
<dbReference type="HOGENOM" id="CLU_003479_0_0_1"/>
<dbReference type="Pfam" id="PF10495">
    <property type="entry name" value="PACT_coil_coil"/>
    <property type="match status" value="1"/>
</dbReference>
<accession>A0A0C2XI71</accession>
<evidence type="ECO:0000256" key="2">
    <source>
        <dbReference type="ARBA" id="ARBA00022490"/>
    </source>
</evidence>
<evidence type="ECO:0000313" key="10">
    <source>
        <dbReference type="Proteomes" id="UP000054549"/>
    </source>
</evidence>
<dbReference type="GO" id="GO:0005737">
    <property type="term" value="C:cytoplasm"/>
    <property type="evidence" value="ECO:0007669"/>
    <property type="project" value="UniProtKB-ARBA"/>
</dbReference>
<feature type="region of interest" description="Disordered" evidence="7">
    <location>
        <begin position="1203"/>
        <end position="1225"/>
    </location>
</feature>
<dbReference type="GO" id="GO:0000796">
    <property type="term" value="C:condensin complex"/>
    <property type="evidence" value="ECO:0007669"/>
    <property type="project" value="TreeGrafter"/>
</dbReference>
<dbReference type="STRING" id="946122.A0A0C2XI71"/>
<evidence type="ECO:0000259" key="8">
    <source>
        <dbReference type="Pfam" id="PF10495"/>
    </source>
</evidence>
<dbReference type="GO" id="GO:0000785">
    <property type="term" value="C:chromatin"/>
    <property type="evidence" value="ECO:0007669"/>
    <property type="project" value="TreeGrafter"/>
</dbReference>
<feature type="region of interest" description="Disordered" evidence="7">
    <location>
        <begin position="696"/>
        <end position="715"/>
    </location>
</feature>
<feature type="compositionally biased region" description="Polar residues" evidence="7">
    <location>
        <begin position="490"/>
        <end position="527"/>
    </location>
</feature>
<feature type="region of interest" description="Disordered" evidence="7">
    <location>
        <begin position="89"/>
        <end position="112"/>
    </location>
</feature>
<protein>
    <recommendedName>
        <fullName evidence="8">Pericentrin/AKAP-450 centrosomal targeting domain-containing protein</fullName>
    </recommendedName>
</protein>
<organism evidence="9 10">
    <name type="scientific">Amanita muscaria (strain Koide BX008)</name>
    <dbReference type="NCBI Taxonomy" id="946122"/>
    <lineage>
        <taxon>Eukaryota</taxon>
        <taxon>Fungi</taxon>
        <taxon>Dikarya</taxon>
        <taxon>Basidiomycota</taxon>
        <taxon>Agaricomycotina</taxon>
        <taxon>Agaricomycetes</taxon>
        <taxon>Agaricomycetidae</taxon>
        <taxon>Agaricales</taxon>
        <taxon>Pluteineae</taxon>
        <taxon>Amanitaceae</taxon>
        <taxon>Amanita</taxon>
    </lineage>
</organism>
<evidence type="ECO:0000256" key="3">
    <source>
        <dbReference type="ARBA" id="ARBA00022553"/>
    </source>
</evidence>
<dbReference type="Proteomes" id="UP000054549">
    <property type="component" value="Unassembled WGS sequence"/>
</dbReference>
<feature type="coiled-coil region" evidence="6">
    <location>
        <begin position="1116"/>
        <end position="1178"/>
    </location>
</feature>
<dbReference type="InParanoid" id="A0A0C2XI71"/>
<feature type="compositionally biased region" description="Acidic residues" evidence="7">
    <location>
        <begin position="327"/>
        <end position="345"/>
    </location>
</feature>
<keyword evidence="4 6" id="KW-0175">Coiled coil</keyword>
<feature type="region of interest" description="Disordered" evidence="7">
    <location>
        <begin position="484"/>
        <end position="547"/>
    </location>
</feature>
<dbReference type="Gene3D" id="1.20.5.4090">
    <property type="match status" value="1"/>
</dbReference>
<feature type="compositionally biased region" description="Low complexity" evidence="7">
    <location>
        <begin position="225"/>
        <end position="243"/>
    </location>
</feature>
<evidence type="ECO:0000256" key="6">
    <source>
        <dbReference type="SAM" id="Coils"/>
    </source>
</evidence>
<sequence>MAAMLETPSRIWRRIEAIENRDMPSLPSLPPFEDSDDGVRLEESSDILSQSDGGLNDMATAVHSTPAATSHGALTFRAASSTSSTARFARSIASRSTRSSTDPASVVADRRKSSDSFDVSRIVSLPKIHIDTSHRSNETDSDMEDVHAGMLLPPQEDQYEDDDLSISDALRSISRSSSPAYAYEKEKTPMKPYDYSVSLKSEPKPSPINKFRNVALRRPLPRNRTPSLTHTLTSTSSSSTNDTPPSPNAIAISQSETSLPIPGALVPLPPSRAASESPAVAIHRPREDISMAEDEQRSMSQSMQMQSMDITDVQISPPQLVYSDHQDNEDTEQTEQNEATSDEPPEPTFSSEAEETARGQYGRYTRSPATASVAQSSPAQPVPFTPTPAFPRPRARFNLPETDDLATPRPPPNQYQQPDEDETDLMTPHSRRRSFLLSVINSTTKPRLAHPTPHPRQAMPFATPGISAAPTPVTALRTAFAGVTPRPRFQSGNNNSSGGTFVSRFSSATTQSPPNAETSDTGVSNRGTARVQARTPGQIESTSPQLPTENASFISTASSHDLTTHQRVNTSFDPSMGFGTGGPGNAVGRFNAGKLNNYLHSLNRRLQEENEILLEKLRKLQEEKEGLANEKHKENLSAAFSSESRRSSIGRRISGGTVLDDVREDVIAEDWQEEKAELEDLIESYKEGMAQITEEKDQLQHRLGAEREERDRDKQRWKDRITELEEGVEVIVKDLEQKLEQSEETARQVEEDRDRQVRDLTRQLSLAEDDQAMALERAERAERALESEQELGGELRETNERLSKVMSELRNADSHIQDLEQDLARAGAKVETLEKTLRAEKDNSKGLVEELDKKVRELARERERVQGLEAEVRQVEEHTKPMETYIADLEEQMENAADRIASLEGELTGADQELQKALSAETEARQRFQRLELDLQKAQELEEQMEDALEDAERKRIREQDIEADLRAKVDSLERELERERERRVDPSRELAGHTEAEIQTLEDELDAANRDIARLNTILNQSPARKAVDKAKDMRIEVLEREKEELLERNKALRTAMNEMNTPSKIVNASGISPIHRHVLSLSIRAPRTPGGPLKDLSWLNSTQDPSVSPLVAEITRLNRELDRANESIDDKLDKLEDAGLGVVALTKKLEDARSKISALEDEISRQSRREDRLIHRMERIRCQKCRVKVDLRSTTNGDESLFETFKDNLPDEPETPPTRTSEALRTELRSVNSQLENLKKQWEDERRQLVGENVALQDAADRLNAKIRNAQEEARRAYESGRVGEKAKASVEGELEKARRVIEDLEEKLRGERKNLRSLMAQQDRLQREKAEVLSQLQRTESDMDDVRQQMHKVKQENHDLEKELRVNATAEQKARILESRVTENLETIDQLRNERSLLAVDYKQLQRRYTELTEQANQLRSKYSVSSSSHEKRRHQLDLYCVEIEDLRSALNEQANELHRAEKEKDRVTAEKEGVVKIVSSLEADLRRVKKDAEAFGRDLKRLRAEKENMEESHKREISRLQKAKKQAHTQMRLLTDQLENYKDAASRAREELKRHNCAADDSQIAALKLQHNKECKGLIVQIKYLKAKFTRESGLRMNLCYQKEFLLVLLKRYEKSEETIFASIARIGFPVSSPPKHRKPPKLRSVVVAVLFSLRAE</sequence>
<evidence type="ECO:0000256" key="7">
    <source>
        <dbReference type="SAM" id="MobiDB-lite"/>
    </source>
</evidence>
<feature type="compositionally biased region" description="Polar residues" evidence="7">
    <location>
        <begin position="367"/>
        <end position="377"/>
    </location>
</feature>